<organism evidence="1 2">
    <name type="scientific">Aedes aegypti</name>
    <name type="common">Yellowfever mosquito</name>
    <name type="synonym">Culex aegypti</name>
    <dbReference type="NCBI Taxonomy" id="7159"/>
    <lineage>
        <taxon>Eukaryota</taxon>
        <taxon>Metazoa</taxon>
        <taxon>Ecdysozoa</taxon>
        <taxon>Arthropoda</taxon>
        <taxon>Hexapoda</taxon>
        <taxon>Insecta</taxon>
        <taxon>Pterygota</taxon>
        <taxon>Neoptera</taxon>
        <taxon>Endopterygota</taxon>
        <taxon>Diptera</taxon>
        <taxon>Nematocera</taxon>
        <taxon>Culicoidea</taxon>
        <taxon>Culicidae</taxon>
        <taxon>Culicinae</taxon>
        <taxon>Aedini</taxon>
        <taxon>Aedes</taxon>
        <taxon>Stegomyia</taxon>
    </lineage>
</organism>
<gene>
    <name evidence="1" type="primary">110676645</name>
</gene>
<protein>
    <submittedName>
        <fullName evidence="1">Uncharacterized protein</fullName>
    </submittedName>
</protein>
<dbReference type="Proteomes" id="UP000008820">
    <property type="component" value="Chromosome 2"/>
</dbReference>
<dbReference type="OrthoDB" id="7759881at2759"/>
<dbReference type="InParanoid" id="A0A6I8U3N5"/>
<sequence length="278" mass="31990">MFPILFCLLWLTVNVLVGANAQLSFNSCTCPCRGLVAVQVNPYLKTNANCVYIKSVYSKGFLFTSDVVIDGDRYVFHDVSHYKTAKPNYSHTAFWKIFYPWKNVSDTADVPLAVQNILSTEYLVVSHKIVQFTNREIVTHPVLTKYSLWHFTYPGQYYKLQNQFTKEYLFSDEQHRSGWNEGKVFTDTIKRSSSDDFPGKKFQNIFAAVWMNNSNANVAGKSTNNGAALDVLHNQKRCRSRCRNQLIYEWHYSAGRVIYTFINVAGKSCKLVREAHIK</sequence>
<evidence type="ECO:0000313" key="1">
    <source>
        <dbReference type="EnsemblMetazoa" id="AAEL024004-PA"/>
    </source>
</evidence>
<proteinExistence type="predicted"/>
<evidence type="ECO:0000313" key="2">
    <source>
        <dbReference type="Proteomes" id="UP000008820"/>
    </source>
</evidence>
<accession>A0A6I8U3N5</accession>
<dbReference type="EnsemblMetazoa" id="AAEL024004-RA">
    <property type="protein sequence ID" value="AAEL024004-PA"/>
    <property type="gene ID" value="AAEL024004"/>
</dbReference>
<dbReference type="AlphaFoldDB" id="A0A6I8U3N5"/>
<reference evidence="1 2" key="1">
    <citation type="submission" date="2017-06" db="EMBL/GenBank/DDBJ databases">
        <title>Aedes aegypti genome working group (AGWG) sequencing and assembly.</title>
        <authorList>
            <consortium name="Aedes aegypti Genome Working Group (AGWG)"/>
            <person name="Matthews B.J."/>
        </authorList>
    </citation>
    <scope>NUCLEOTIDE SEQUENCE [LARGE SCALE GENOMIC DNA]</scope>
    <source>
        <strain evidence="1 2">LVP_AGWG</strain>
    </source>
</reference>
<keyword evidence="2" id="KW-1185">Reference proteome</keyword>
<reference evidence="1" key="2">
    <citation type="submission" date="2020-05" db="UniProtKB">
        <authorList>
            <consortium name="EnsemblMetazoa"/>
        </authorList>
    </citation>
    <scope>IDENTIFICATION</scope>
    <source>
        <strain evidence="1">LVP_AGWG</strain>
    </source>
</reference>
<name>A0A6I8U3N5_AEDAE</name>